<gene>
    <name evidence="2" type="ORF">SAMN05421811_110278</name>
</gene>
<dbReference type="InterPro" id="IPR036388">
    <property type="entry name" value="WH-like_DNA-bd_sf"/>
</dbReference>
<feature type="domain" description="Transcription regulator PadR N-terminal" evidence="1">
    <location>
        <begin position="15"/>
        <end position="89"/>
    </location>
</feature>
<dbReference type="EMBL" id="FOHX01000010">
    <property type="protein sequence ID" value="SEU31508.1"/>
    <property type="molecule type" value="Genomic_DNA"/>
</dbReference>
<dbReference type="Gene3D" id="1.10.10.10">
    <property type="entry name" value="Winged helix-like DNA-binding domain superfamily/Winged helix DNA-binding domain"/>
    <property type="match status" value="1"/>
</dbReference>
<evidence type="ECO:0000259" key="1">
    <source>
        <dbReference type="Pfam" id="PF03551"/>
    </source>
</evidence>
<keyword evidence="2" id="KW-0238">DNA-binding</keyword>
<sequence length="215" mass="23971">MAKRRPVRNLLGLAVLTVLVQRPMHPYEMASVLRARAKDRDMRIKWGSLYTVVGNLEKHGMIAAVENNRQGARPERTVYRVTDAGLAEAADWTRELLAAPADEPSAFEAGLSVLGGLGPDEVAELLRRRLAVLERHLAADRDELERDGREVPRLFLLEAEYALAMRRAEAAWVRGLLAELTDGTFPGLDAWRAYHETGRLPDDVAAAAERGRRDD</sequence>
<reference evidence="2 3" key="1">
    <citation type="submission" date="2016-10" db="EMBL/GenBank/DDBJ databases">
        <authorList>
            <person name="de Groot N.N."/>
        </authorList>
    </citation>
    <scope>NUCLEOTIDE SEQUENCE [LARGE SCALE GENOMIC DNA]</scope>
    <source>
        <strain evidence="2 3">CGMCC 4.5598</strain>
    </source>
</reference>
<name>A0A1I0KYY5_9ACTN</name>
<dbReference type="PANTHER" id="PTHR33169:SF27">
    <property type="entry name" value="TRANSCRIPTIONAL REGULATOR PADR FAMILY PROTEIN"/>
    <property type="match status" value="1"/>
</dbReference>
<dbReference type="InterPro" id="IPR005149">
    <property type="entry name" value="Tscrpt_reg_PadR_N"/>
</dbReference>
<proteinExistence type="predicted"/>
<dbReference type="STRING" id="568860.SAMN05421811_110278"/>
<dbReference type="GO" id="GO:0003677">
    <property type="term" value="F:DNA binding"/>
    <property type="evidence" value="ECO:0007669"/>
    <property type="project" value="UniProtKB-KW"/>
</dbReference>
<dbReference type="InterPro" id="IPR052509">
    <property type="entry name" value="Metal_resp_DNA-bind_regulator"/>
</dbReference>
<dbReference type="OrthoDB" id="8443918at2"/>
<accession>A0A1I0KYY5</accession>
<organism evidence="2 3">
    <name type="scientific">Nonomuraea wenchangensis</name>
    <dbReference type="NCBI Taxonomy" id="568860"/>
    <lineage>
        <taxon>Bacteria</taxon>
        <taxon>Bacillati</taxon>
        <taxon>Actinomycetota</taxon>
        <taxon>Actinomycetes</taxon>
        <taxon>Streptosporangiales</taxon>
        <taxon>Streptosporangiaceae</taxon>
        <taxon>Nonomuraea</taxon>
    </lineage>
</organism>
<keyword evidence="3" id="KW-1185">Reference proteome</keyword>
<evidence type="ECO:0000313" key="3">
    <source>
        <dbReference type="Proteomes" id="UP000199361"/>
    </source>
</evidence>
<protein>
    <submittedName>
        <fullName evidence="2">DNA-binding transcriptional regulator, PadR family</fullName>
    </submittedName>
</protein>
<dbReference type="PANTHER" id="PTHR33169">
    <property type="entry name" value="PADR-FAMILY TRANSCRIPTIONAL REGULATOR"/>
    <property type="match status" value="1"/>
</dbReference>
<evidence type="ECO:0000313" key="2">
    <source>
        <dbReference type="EMBL" id="SEU31508.1"/>
    </source>
</evidence>
<dbReference type="AlphaFoldDB" id="A0A1I0KYY5"/>
<dbReference type="InterPro" id="IPR036390">
    <property type="entry name" value="WH_DNA-bd_sf"/>
</dbReference>
<dbReference type="Proteomes" id="UP000199361">
    <property type="component" value="Unassembled WGS sequence"/>
</dbReference>
<dbReference type="SUPFAM" id="SSF46785">
    <property type="entry name" value="Winged helix' DNA-binding domain"/>
    <property type="match status" value="1"/>
</dbReference>
<dbReference type="Pfam" id="PF03551">
    <property type="entry name" value="PadR"/>
    <property type="match status" value="1"/>
</dbReference>
<dbReference type="RefSeq" id="WP_091087741.1">
    <property type="nucleotide sequence ID" value="NZ_FOHX01000010.1"/>
</dbReference>